<accession>G6AVC2</accession>
<keyword evidence="1" id="KW-0732">Signal</keyword>
<dbReference type="HOGENOM" id="CLU_1585015_0_0_10"/>
<protein>
    <submittedName>
        <fullName evidence="2">Uncharacterized protein</fullName>
    </submittedName>
</protein>
<dbReference type="PATRIC" id="fig|1002367.3.peg.444"/>
<dbReference type="EMBL" id="AFZZ01000055">
    <property type="protein sequence ID" value="EHJ41619.1"/>
    <property type="molecule type" value="Genomic_DNA"/>
</dbReference>
<dbReference type="Proteomes" id="UP000004407">
    <property type="component" value="Unassembled WGS sequence"/>
</dbReference>
<proteinExistence type="predicted"/>
<gene>
    <name evidence="2" type="ORF">HMPREF0673_00557</name>
</gene>
<dbReference type="RefSeq" id="WP_007897507.1">
    <property type="nucleotide sequence ID" value="NZ_JH379377.1"/>
</dbReference>
<organism evidence="2 3">
    <name type="scientific">Leyella stercorea DSM 18206</name>
    <dbReference type="NCBI Taxonomy" id="1002367"/>
    <lineage>
        <taxon>Bacteria</taxon>
        <taxon>Pseudomonadati</taxon>
        <taxon>Bacteroidota</taxon>
        <taxon>Bacteroidia</taxon>
        <taxon>Bacteroidales</taxon>
        <taxon>Prevotellaceae</taxon>
        <taxon>Leyella</taxon>
    </lineage>
</organism>
<feature type="signal peptide" evidence="1">
    <location>
        <begin position="1"/>
        <end position="19"/>
    </location>
</feature>
<evidence type="ECO:0000313" key="2">
    <source>
        <dbReference type="EMBL" id="EHJ41619.1"/>
    </source>
</evidence>
<dbReference type="GeneID" id="78336397"/>
<evidence type="ECO:0000313" key="3">
    <source>
        <dbReference type="Proteomes" id="UP000004407"/>
    </source>
</evidence>
<feature type="chain" id="PRO_5003485298" evidence="1">
    <location>
        <begin position="20"/>
        <end position="168"/>
    </location>
</feature>
<comment type="caution">
    <text evidence="2">The sequence shown here is derived from an EMBL/GenBank/DDBJ whole genome shotgun (WGS) entry which is preliminary data.</text>
</comment>
<sequence length="168" mass="19154">MVRLITLFIMVVLSSSLKAQSFTSCVSDAETRISKLKEVEKLVASSIQNTEAIKATAQQTANPQQYIDFVVLRYERNNHKIQLAIVQATNEAIKNLSAFIGKSEVDQVVLKEGITKYSDMSATAHKFANELQEKFFDHFSAYLNNYGYDCESIFRQDNMDLLLEYEVY</sequence>
<reference evidence="2 3" key="1">
    <citation type="submission" date="2011-08" db="EMBL/GenBank/DDBJ databases">
        <authorList>
            <person name="Weinstock G."/>
            <person name="Sodergren E."/>
            <person name="Clifton S."/>
            <person name="Fulton L."/>
            <person name="Fulton B."/>
            <person name="Courtney L."/>
            <person name="Fronick C."/>
            <person name="Harrison M."/>
            <person name="Strong C."/>
            <person name="Farmer C."/>
            <person name="Delahaunty K."/>
            <person name="Markovic C."/>
            <person name="Hall O."/>
            <person name="Minx P."/>
            <person name="Tomlinson C."/>
            <person name="Mitreva M."/>
            <person name="Hou S."/>
            <person name="Chen J."/>
            <person name="Wollam A."/>
            <person name="Pepin K.H."/>
            <person name="Johnson M."/>
            <person name="Bhonagiri V."/>
            <person name="Zhang X."/>
            <person name="Suruliraj S."/>
            <person name="Warren W."/>
            <person name="Chinwalla A."/>
            <person name="Mardis E.R."/>
            <person name="Wilson R.K."/>
        </authorList>
    </citation>
    <scope>NUCLEOTIDE SEQUENCE [LARGE SCALE GENOMIC DNA]</scope>
    <source>
        <strain evidence="2 3">DSM 18206</strain>
    </source>
</reference>
<dbReference type="AlphaFoldDB" id="G6AVC2"/>
<name>G6AVC2_9BACT</name>
<evidence type="ECO:0000256" key="1">
    <source>
        <dbReference type="SAM" id="SignalP"/>
    </source>
</evidence>